<dbReference type="Gene3D" id="1.10.10.10">
    <property type="entry name" value="Winged helix-like DNA-binding domain superfamily/Winged helix DNA-binding domain"/>
    <property type="match status" value="1"/>
</dbReference>
<dbReference type="GO" id="GO:0003677">
    <property type="term" value="F:DNA binding"/>
    <property type="evidence" value="ECO:0007669"/>
    <property type="project" value="InterPro"/>
</dbReference>
<gene>
    <name evidence="5" type="ORF">STSP2_02388</name>
</gene>
<dbReference type="PROSITE" id="PS51206">
    <property type="entry name" value="SF3_HELICASE_1"/>
    <property type="match status" value="1"/>
</dbReference>
<dbReference type="InterPro" id="IPR014818">
    <property type="entry name" value="Phage/plasmid_primase_P4_C"/>
</dbReference>
<dbReference type="EMBL" id="CP019791">
    <property type="protein sequence ID" value="AQT69201.1"/>
    <property type="molecule type" value="Genomic_DNA"/>
</dbReference>
<dbReference type="KEGG" id="alus:STSP2_02388"/>
<dbReference type="Proteomes" id="UP000189674">
    <property type="component" value="Chromosome"/>
</dbReference>
<dbReference type="Gene3D" id="3.40.50.300">
    <property type="entry name" value="P-loop containing nucleotide triphosphate hydrolases"/>
    <property type="match status" value="1"/>
</dbReference>
<dbReference type="GO" id="GO:0006260">
    <property type="term" value="P:DNA replication"/>
    <property type="evidence" value="ECO:0007669"/>
    <property type="project" value="InterPro"/>
</dbReference>
<dbReference type="RefSeq" id="WP_146662794.1">
    <property type="nucleotide sequence ID" value="NZ_CP019791.1"/>
</dbReference>
<dbReference type="GO" id="GO:0016787">
    <property type="term" value="F:hydrolase activity"/>
    <property type="evidence" value="ECO:0007669"/>
    <property type="project" value="UniProtKB-KW"/>
</dbReference>
<dbReference type="InterPro" id="IPR045455">
    <property type="entry name" value="NrS-1_pol-like_helicase"/>
</dbReference>
<accession>A0A1U9NMQ1</accession>
<dbReference type="Pfam" id="PF19263">
    <property type="entry name" value="DUF5906"/>
    <property type="match status" value="1"/>
</dbReference>
<dbReference type="Pfam" id="PF08706">
    <property type="entry name" value="D5_N"/>
    <property type="match status" value="1"/>
</dbReference>
<dbReference type="PANTHER" id="PTHR35372">
    <property type="entry name" value="ATP BINDING PROTEIN-RELATED"/>
    <property type="match status" value="1"/>
</dbReference>
<dbReference type="SUPFAM" id="SSF56731">
    <property type="entry name" value="DNA primase core"/>
    <property type="match status" value="1"/>
</dbReference>
<dbReference type="InterPro" id="IPR034154">
    <property type="entry name" value="TOPRIM_DnaG/twinkle"/>
</dbReference>
<dbReference type="NCBIfam" id="TIGR01613">
    <property type="entry name" value="primase_Cterm"/>
    <property type="match status" value="1"/>
</dbReference>
<keyword evidence="1" id="KW-0547">Nucleotide-binding</keyword>
<dbReference type="SUPFAM" id="SSF52540">
    <property type="entry name" value="P-loop containing nucleoside triphosphate hydrolases"/>
    <property type="match status" value="1"/>
</dbReference>
<keyword evidence="2" id="KW-0378">Hydrolase</keyword>
<dbReference type="InterPro" id="IPR051620">
    <property type="entry name" value="ORF904-like_C"/>
</dbReference>
<dbReference type="PANTHER" id="PTHR35372:SF2">
    <property type="entry name" value="SF3 HELICASE DOMAIN-CONTAINING PROTEIN"/>
    <property type="match status" value="1"/>
</dbReference>
<evidence type="ECO:0000256" key="2">
    <source>
        <dbReference type="ARBA" id="ARBA00022801"/>
    </source>
</evidence>
<feature type="domain" description="SF3 helicase" evidence="4">
    <location>
        <begin position="492"/>
        <end position="647"/>
    </location>
</feature>
<dbReference type="AlphaFoldDB" id="A0A1U9NMQ1"/>
<organism evidence="5 6">
    <name type="scientific">Anaerohalosphaera lusitana</name>
    <dbReference type="NCBI Taxonomy" id="1936003"/>
    <lineage>
        <taxon>Bacteria</taxon>
        <taxon>Pseudomonadati</taxon>
        <taxon>Planctomycetota</taxon>
        <taxon>Phycisphaerae</taxon>
        <taxon>Sedimentisphaerales</taxon>
        <taxon>Anaerohalosphaeraceae</taxon>
        <taxon>Anaerohalosphaera</taxon>
    </lineage>
</organism>
<reference evidence="6" key="1">
    <citation type="submission" date="2017-02" db="EMBL/GenBank/DDBJ databases">
        <title>Comparative genomics and description of representatives of a novel lineage of planctomycetes thriving in anoxic sediments.</title>
        <authorList>
            <person name="Spring S."/>
            <person name="Bunk B."/>
            <person name="Sproer C."/>
        </authorList>
    </citation>
    <scope>NUCLEOTIDE SEQUENCE [LARGE SCALE GENOMIC DNA]</scope>
    <source>
        <strain evidence="6">ST-NAGAB-D1</strain>
    </source>
</reference>
<keyword evidence="3" id="KW-0067">ATP-binding</keyword>
<evidence type="ECO:0000313" key="6">
    <source>
        <dbReference type="Proteomes" id="UP000189674"/>
    </source>
</evidence>
<protein>
    <recommendedName>
        <fullName evidence="4">SF3 helicase domain-containing protein</fullName>
    </recommendedName>
</protein>
<sequence>MVRDILQEIGIETVRPEGDGQLLCVCPDCGTKHLYVNRNSGLWDCKRGCGKGNLFGLVRKVTGLEDRKCFELLERHGFKDNSGPSKPAKPKKIDWFTNKLRRASSAKLAKLCKIKKISCDAIAKFGPKAHKAEPIICIPAYDPAAGEVCGYLRVGNEGQPVKLKNGKLEKYPAVGKHGLYGLPWLQKEQPETIIFCEAWRDALAAIDAGYYATASSGGASTFKDSWVELFCGKTVFVVMDADKPGKKAARKAAKKISTVAKSVSIASLPYEVSENHGKDLHDYLVSDGGDMSKLLADAKRYEPTRIPQGDVILLKDDQSDTVAEKINEYCRVNQNTIYRYNSIDGWSMYRNNRYRLIEDETELDILIRQCLRKCKVETKEKQEDDSFKVVYKRLKRKGQGFVNDIKGFWQGLEGVYLPPGKHAPASLDGSLDPAYVIPLKNGLLDFSVYPYKLHPHTPQFYTFNYLDFDWQGERDSEMWIEFLVDITCEDRELFELLQQWAGYTLLRSTAYQKFLLCYGDGANGKSVFFDVIMALLGNDNCSTVPLSKFDDIHHLTQTYGKLANITDESSKGLEEEAETALKQYTGGTQVTFKRLYNQPFSAYPTAKIMIATNKLPRFVDTSNGIWRRMLLVPFEAVIPESQQDRHLAEKIKATEMSGVLKWALEGLQSLEEKKAFIEPAACKRALDQYKREMNPLVVFLEENFEVTKCEFDRIETRQLRNFYQRWCDERGYRPKNETNVGIQIRKLWPPVDKKRLRQGVDRTMYYTRLKLKDDSEFNNDP</sequence>
<name>A0A1U9NMQ1_9BACT</name>
<evidence type="ECO:0000256" key="3">
    <source>
        <dbReference type="ARBA" id="ARBA00022840"/>
    </source>
</evidence>
<dbReference type="OrthoDB" id="288091at2"/>
<dbReference type="InterPro" id="IPR027417">
    <property type="entry name" value="P-loop_NTPase"/>
</dbReference>
<dbReference type="InterPro" id="IPR036977">
    <property type="entry name" value="DNA_primase_Znf_CHC2"/>
</dbReference>
<evidence type="ECO:0000256" key="1">
    <source>
        <dbReference type="ARBA" id="ARBA00022741"/>
    </source>
</evidence>
<dbReference type="InterPro" id="IPR014015">
    <property type="entry name" value="Helicase_SF3_DNA-vir"/>
</dbReference>
<dbReference type="Gene3D" id="3.40.1360.10">
    <property type="match status" value="1"/>
</dbReference>
<dbReference type="CDD" id="cd01029">
    <property type="entry name" value="TOPRIM_primases"/>
    <property type="match status" value="1"/>
</dbReference>
<dbReference type="Gene3D" id="3.90.580.10">
    <property type="entry name" value="Zinc finger, CHC2-type domain"/>
    <property type="match status" value="1"/>
</dbReference>
<dbReference type="GO" id="GO:0005524">
    <property type="term" value="F:ATP binding"/>
    <property type="evidence" value="ECO:0007669"/>
    <property type="project" value="UniProtKB-KW"/>
</dbReference>
<dbReference type="Pfam" id="PF13155">
    <property type="entry name" value="Toprim_2"/>
    <property type="match status" value="1"/>
</dbReference>
<dbReference type="SUPFAM" id="SSF57783">
    <property type="entry name" value="Zinc beta-ribbon"/>
    <property type="match status" value="1"/>
</dbReference>
<dbReference type="InterPro" id="IPR006500">
    <property type="entry name" value="Helicase_put_C_phage/plasmid"/>
</dbReference>
<evidence type="ECO:0000259" key="4">
    <source>
        <dbReference type="PROSITE" id="PS51206"/>
    </source>
</evidence>
<dbReference type="STRING" id="1936003.STSP2_02388"/>
<dbReference type="GO" id="GO:0008270">
    <property type="term" value="F:zinc ion binding"/>
    <property type="evidence" value="ECO:0007669"/>
    <property type="project" value="InterPro"/>
</dbReference>
<proteinExistence type="predicted"/>
<keyword evidence="6" id="KW-1185">Reference proteome</keyword>
<evidence type="ECO:0000313" key="5">
    <source>
        <dbReference type="EMBL" id="AQT69201.1"/>
    </source>
</evidence>
<dbReference type="InterPro" id="IPR036388">
    <property type="entry name" value="WH-like_DNA-bd_sf"/>
</dbReference>